<dbReference type="InterPro" id="IPR029063">
    <property type="entry name" value="SAM-dependent_MTases_sf"/>
</dbReference>
<dbReference type="EMBL" id="LAZR01059908">
    <property type="protein sequence ID" value="KKK66801.1"/>
    <property type="molecule type" value="Genomic_DNA"/>
</dbReference>
<sequence>GHADERHLWPAFYDLIAECRPPVVLGEQVASKDGREWLAGVRADLEALGYAVGAADLCAACVGAPHIRQRLWWVANGACLQCNGITNHISSREFSNRSVPKSGNRDSASSRQPCYWEMGKPPVPIVADGIPGLMGAVSAYGNTIVPWLAAEFVKTVMETVR</sequence>
<proteinExistence type="predicted"/>
<evidence type="ECO:0008006" key="2">
    <source>
        <dbReference type="Google" id="ProtNLM"/>
    </source>
</evidence>
<accession>A0A0F9A3Q2</accession>
<dbReference type="Gene3D" id="3.40.50.150">
    <property type="entry name" value="Vaccinia Virus protein VP39"/>
    <property type="match status" value="1"/>
</dbReference>
<reference evidence="1" key="1">
    <citation type="journal article" date="2015" name="Nature">
        <title>Complex archaea that bridge the gap between prokaryotes and eukaryotes.</title>
        <authorList>
            <person name="Spang A."/>
            <person name="Saw J.H."/>
            <person name="Jorgensen S.L."/>
            <person name="Zaremba-Niedzwiedzka K."/>
            <person name="Martijn J."/>
            <person name="Lind A.E."/>
            <person name="van Eijk R."/>
            <person name="Schleper C."/>
            <person name="Guy L."/>
            <person name="Ettema T.J."/>
        </authorList>
    </citation>
    <scope>NUCLEOTIDE SEQUENCE</scope>
</reference>
<name>A0A0F9A3Q2_9ZZZZ</name>
<evidence type="ECO:0000313" key="1">
    <source>
        <dbReference type="EMBL" id="KKK66801.1"/>
    </source>
</evidence>
<feature type="non-terminal residue" evidence="1">
    <location>
        <position position="1"/>
    </location>
</feature>
<organism evidence="1">
    <name type="scientific">marine sediment metagenome</name>
    <dbReference type="NCBI Taxonomy" id="412755"/>
    <lineage>
        <taxon>unclassified sequences</taxon>
        <taxon>metagenomes</taxon>
        <taxon>ecological metagenomes</taxon>
    </lineage>
</organism>
<protein>
    <recommendedName>
        <fullName evidence="2">DNA (cytosine-5-)-methyltransferase</fullName>
    </recommendedName>
</protein>
<dbReference type="SUPFAM" id="SSF53335">
    <property type="entry name" value="S-adenosyl-L-methionine-dependent methyltransferases"/>
    <property type="match status" value="1"/>
</dbReference>
<comment type="caution">
    <text evidence="1">The sequence shown here is derived from an EMBL/GenBank/DDBJ whole genome shotgun (WGS) entry which is preliminary data.</text>
</comment>
<gene>
    <name evidence="1" type="ORF">LCGC14_2960470</name>
</gene>
<dbReference type="AlphaFoldDB" id="A0A0F9A3Q2"/>